<dbReference type="EMBL" id="KZ451885">
    <property type="protein sequence ID" value="PKA66750.1"/>
    <property type="molecule type" value="Genomic_DNA"/>
</dbReference>
<organism evidence="4 5">
    <name type="scientific">Apostasia shenzhenica</name>
    <dbReference type="NCBI Taxonomy" id="1088818"/>
    <lineage>
        <taxon>Eukaryota</taxon>
        <taxon>Viridiplantae</taxon>
        <taxon>Streptophyta</taxon>
        <taxon>Embryophyta</taxon>
        <taxon>Tracheophyta</taxon>
        <taxon>Spermatophyta</taxon>
        <taxon>Magnoliopsida</taxon>
        <taxon>Liliopsida</taxon>
        <taxon>Asparagales</taxon>
        <taxon>Orchidaceae</taxon>
        <taxon>Apostasioideae</taxon>
        <taxon>Apostasia</taxon>
    </lineage>
</organism>
<keyword evidence="5" id="KW-1185">Reference proteome</keyword>
<accession>A0A2I0BG12</accession>
<protein>
    <recommendedName>
        <fullName evidence="3">DUF6821 domain-containing protein</fullName>
    </recommendedName>
</protein>
<dbReference type="Pfam" id="PF20705">
    <property type="entry name" value="DUF6821"/>
    <property type="match status" value="1"/>
</dbReference>
<dbReference type="InterPro" id="IPR045883">
    <property type="entry name" value="At4g13530-like"/>
</dbReference>
<sequence>MEGSTDLHDADWELVPSSSLPDSTPKVVDVLDEGTEDRTIKADYFSPYSGGLQRPQSEGESDDGRVDSGKNSWGSPDPDSRFLGTSTGQLGFVEASDPQSSLANSEKVDLGSLGGSVIETGSETLDDGCDDLGKGSEGEECSDSREMIPIDGDVSVIKSENGGKIWWKMPMELLKFCFLRIRPVWSLSIAAAVVGIVILGRKLRKMKHKNQSIRLRIAVDDKKNSQQMARAARLNEAFSVVRLIPFIRPSLTSGGAARWASLPHG</sequence>
<dbReference type="AlphaFoldDB" id="A0A2I0BG12"/>
<keyword evidence="2" id="KW-0472">Membrane</keyword>
<dbReference type="PANTHER" id="PTHR33646:SF6">
    <property type="entry name" value="TRANSMEMBRANE PROTEIN"/>
    <property type="match status" value="1"/>
</dbReference>
<feature type="region of interest" description="Disordered" evidence="1">
    <location>
        <begin position="1"/>
        <end position="86"/>
    </location>
</feature>
<evidence type="ECO:0000313" key="5">
    <source>
        <dbReference type="Proteomes" id="UP000236161"/>
    </source>
</evidence>
<evidence type="ECO:0000256" key="1">
    <source>
        <dbReference type="SAM" id="MobiDB-lite"/>
    </source>
</evidence>
<evidence type="ECO:0000313" key="4">
    <source>
        <dbReference type="EMBL" id="PKA66750.1"/>
    </source>
</evidence>
<dbReference type="STRING" id="1088818.A0A2I0BG12"/>
<keyword evidence="2" id="KW-1133">Transmembrane helix</keyword>
<name>A0A2I0BG12_9ASPA</name>
<evidence type="ECO:0000259" key="3">
    <source>
        <dbReference type="Pfam" id="PF20705"/>
    </source>
</evidence>
<feature type="domain" description="DUF6821" evidence="3">
    <location>
        <begin position="164"/>
        <end position="255"/>
    </location>
</feature>
<proteinExistence type="predicted"/>
<dbReference type="InterPro" id="IPR049224">
    <property type="entry name" value="DUF6821"/>
</dbReference>
<feature type="compositionally biased region" description="Basic and acidic residues" evidence="1">
    <location>
        <begin position="1"/>
        <end position="11"/>
    </location>
</feature>
<dbReference type="Proteomes" id="UP000236161">
    <property type="component" value="Unassembled WGS sequence"/>
</dbReference>
<evidence type="ECO:0000256" key="2">
    <source>
        <dbReference type="SAM" id="Phobius"/>
    </source>
</evidence>
<keyword evidence="2" id="KW-0812">Transmembrane</keyword>
<dbReference type="PANTHER" id="PTHR33646">
    <property type="entry name" value="GB|AAF00631.1"/>
    <property type="match status" value="1"/>
</dbReference>
<dbReference type="OrthoDB" id="1931521at2759"/>
<gene>
    <name evidence="4" type="ORF">AXF42_Ash003405</name>
</gene>
<feature type="transmembrane region" description="Helical" evidence="2">
    <location>
        <begin position="183"/>
        <end position="200"/>
    </location>
</feature>
<reference evidence="4 5" key="1">
    <citation type="journal article" date="2017" name="Nature">
        <title>The Apostasia genome and the evolution of orchids.</title>
        <authorList>
            <person name="Zhang G.Q."/>
            <person name="Liu K.W."/>
            <person name="Li Z."/>
            <person name="Lohaus R."/>
            <person name="Hsiao Y.Y."/>
            <person name="Niu S.C."/>
            <person name="Wang J.Y."/>
            <person name="Lin Y.C."/>
            <person name="Xu Q."/>
            <person name="Chen L.J."/>
            <person name="Yoshida K."/>
            <person name="Fujiwara S."/>
            <person name="Wang Z.W."/>
            <person name="Zhang Y.Q."/>
            <person name="Mitsuda N."/>
            <person name="Wang M."/>
            <person name="Liu G.H."/>
            <person name="Pecoraro L."/>
            <person name="Huang H.X."/>
            <person name="Xiao X.J."/>
            <person name="Lin M."/>
            <person name="Wu X.Y."/>
            <person name="Wu W.L."/>
            <person name="Chen Y.Y."/>
            <person name="Chang S.B."/>
            <person name="Sakamoto S."/>
            <person name="Ohme-Takagi M."/>
            <person name="Yagi M."/>
            <person name="Zeng S.J."/>
            <person name="Shen C.Y."/>
            <person name="Yeh C.M."/>
            <person name="Luo Y.B."/>
            <person name="Tsai W.C."/>
            <person name="Van de Peer Y."/>
            <person name="Liu Z.J."/>
        </authorList>
    </citation>
    <scope>NUCLEOTIDE SEQUENCE [LARGE SCALE GENOMIC DNA]</scope>
    <source>
        <strain evidence="5">cv. Shenzhen</strain>
        <tissue evidence="4">Stem</tissue>
    </source>
</reference>